<dbReference type="Proteomes" id="UP000247702">
    <property type="component" value="Unassembled WGS sequence"/>
</dbReference>
<proteinExistence type="predicted"/>
<gene>
    <name evidence="1" type="ORF">RclHR1_03060022</name>
</gene>
<keyword evidence="2" id="KW-1185">Reference proteome</keyword>
<name>A0A2Z6R6I1_9GLOM</name>
<evidence type="ECO:0000313" key="1">
    <source>
        <dbReference type="EMBL" id="GBB97765.1"/>
    </source>
</evidence>
<accession>A0A2Z6R6I1</accession>
<dbReference type="EMBL" id="BEXD01002291">
    <property type="protein sequence ID" value="GBB97765.1"/>
    <property type="molecule type" value="Genomic_DNA"/>
</dbReference>
<organism evidence="1 2">
    <name type="scientific">Rhizophagus clarus</name>
    <dbReference type="NCBI Taxonomy" id="94130"/>
    <lineage>
        <taxon>Eukaryota</taxon>
        <taxon>Fungi</taxon>
        <taxon>Fungi incertae sedis</taxon>
        <taxon>Mucoromycota</taxon>
        <taxon>Glomeromycotina</taxon>
        <taxon>Glomeromycetes</taxon>
        <taxon>Glomerales</taxon>
        <taxon>Glomeraceae</taxon>
        <taxon>Rhizophagus</taxon>
    </lineage>
</organism>
<evidence type="ECO:0000313" key="2">
    <source>
        <dbReference type="Proteomes" id="UP000247702"/>
    </source>
</evidence>
<dbReference type="AlphaFoldDB" id="A0A2Z6R6I1"/>
<reference evidence="1 2" key="1">
    <citation type="submission" date="2017-11" db="EMBL/GenBank/DDBJ databases">
        <title>The genome of Rhizophagus clarus HR1 reveals common genetic basis of auxotrophy among arbuscular mycorrhizal fungi.</title>
        <authorList>
            <person name="Kobayashi Y."/>
        </authorList>
    </citation>
    <scope>NUCLEOTIDE SEQUENCE [LARGE SCALE GENOMIC DNA]</scope>
    <source>
        <strain evidence="1 2">HR1</strain>
    </source>
</reference>
<comment type="caution">
    <text evidence="1">The sequence shown here is derived from an EMBL/GenBank/DDBJ whole genome shotgun (WGS) entry which is preliminary data.</text>
</comment>
<sequence length="81" mass="9696">MFVYYLLREVYSRVYSSERIFFTRNYKRKLALNSDDDKENIPLPLENKQQYFSQSRTPALTNQTYCMEECVLGGNFVCLFV</sequence>
<protein>
    <submittedName>
        <fullName evidence="1">Uncharacterized protein</fullName>
    </submittedName>
</protein>